<keyword evidence="1" id="KW-0812">Transmembrane</keyword>
<keyword evidence="1" id="KW-1133">Transmembrane helix</keyword>
<dbReference type="Proteomes" id="UP001161390">
    <property type="component" value="Unassembled WGS sequence"/>
</dbReference>
<name>A0ABQ5UVK8_9PROT</name>
<reference evidence="2" key="1">
    <citation type="journal article" date="2014" name="Int. J. Syst. Evol. Microbiol.">
        <title>Complete genome of a new Firmicutes species belonging to the dominant human colonic microbiota ('Ruminococcus bicirculans') reveals two chromosomes and a selective capacity to utilize plant glucans.</title>
        <authorList>
            <consortium name="NISC Comparative Sequencing Program"/>
            <person name="Wegmann U."/>
            <person name="Louis P."/>
            <person name="Goesmann A."/>
            <person name="Henrissat B."/>
            <person name="Duncan S.H."/>
            <person name="Flint H.J."/>
        </authorList>
    </citation>
    <scope>NUCLEOTIDE SEQUENCE</scope>
    <source>
        <strain evidence="2">NBRC 108216</strain>
    </source>
</reference>
<keyword evidence="1" id="KW-0472">Membrane</keyword>
<reference evidence="2" key="2">
    <citation type="submission" date="2023-01" db="EMBL/GenBank/DDBJ databases">
        <title>Draft genome sequence of Algimonas porphyrae strain NBRC 108216.</title>
        <authorList>
            <person name="Sun Q."/>
            <person name="Mori K."/>
        </authorList>
    </citation>
    <scope>NUCLEOTIDE SEQUENCE</scope>
    <source>
        <strain evidence="2">NBRC 108216</strain>
    </source>
</reference>
<keyword evidence="3" id="KW-1185">Reference proteome</keyword>
<evidence type="ECO:0000313" key="3">
    <source>
        <dbReference type="Proteomes" id="UP001161390"/>
    </source>
</evidence>
<comment type="caution">
    <text evidence="2">The sequence shown here is derived from an EMBL/GenBank/DDBJ whole genome shotgun (WGS) entry which is preliminary data.</text>
</comment>
<gene>
    <name evidence="2" type="ORF">GCM10007854_02710</name>
</gene>
<dbReference type="RefSeq" id="WP_284369070.1">
    <property type="nucleotide sequence ID" value="NZ_BSNJ01000001.1"/>
</dbReference>
<sequence length="68" mass="7355">MSWVTILLLVFGGALAVEGLGWAVAPDGMRNAYDEMLRMLDPQRLSMIGLICFTLGILMIVAGIRMAA</sequence>
<evidence type="ECO:0008006" key="4">
    <source>
        <dbReference type="Google" id="ProtNLM"/>
    </source>
</evidence>
<organism evidence="2 3">
    <name type="scientific">Algimonas porphyrae</name>
    <dbReference type="NCBI Taxonomy" id="1128113"/>
    <lineage>
        <taxon>Bacteria</taxon>
        <taxon>Pseudomonadati</taxon>
        <taxon>Pseudomonadota</taxon>
        <taxon>Alphaproteobacteria</taxon>
        <taxon>Maricaulales</taxon>
        <taxon>Robiginitomaculaceae</taxon>
        <taxon>Algimonas</taxon>
    </lineage>
</organism>
<dbReference type="Pfam" id="PF09838">
    <property type="entry name" value="DUF2065"/>
    <property type="match status" value="1"/>
</dbReference>
<evidence type="ECO:0000313" key="2">
    <source>
        <dbReference type="EMBL" id="GLQ19316.1"/>
    </source>
</evidence>
<accession>A0ABQ5UVK8</accession>
<evidence type="ECO:0000256" key="1">
    <source>
        <dbReference type="SAM" id="Phobius"/>
    </source>
</evidence>
<feature type="transmembrane region" description="Helical" evidence="1">
    <location>
        <begin position="47"/>
        <end position="67"/>
    </location>
</feature>
<dbReference type="EMBL" id="BSNJ01000001">
    <property type="protein sequence ID" value="GLQ19316.1"/>
    <property type="molecule type" value="Genomic_DNA"/>
</dbReference>
<dbReference type="InterPro" id="IPR019201">
    <property type="entry name" value="DUF2065"/>
</dbReference>
<proteinExistence type="predicted"/>
<protein>
    <recommendedName>
        <fullName evidence="4">DUF2065 domain-containing protein</fullName>
    </recommendedName>
</protein>